<evidence type="ECO:0000256" key="1">
    <source>
        <dbReference type="SAM" id="Phobius"/>
    </source>
</evidence>
<keyword evidence="4" id="KW-1185">Reference proteome</keyword>
<feature type="domain" description="DUF7507" evidence="2">
    <location>
        <begin position="1187"/>
        <end position="1272"/>
    </location>
</feature>
<evidence type="ECO:0000313" key="3">
    <source>
        <dbReference type="EMBL" id="NIH52973.1"/>
    </source>
</evidence>
<keyword evidence="1" id="KW-0472">Membrane</keyword>
<name>A0A7X5TT67_9MICO</name>
<keyword evidence="1" id="KW-0812">Transmembrane</keyword>
<keyword evidence="1" id="KW-1133">Transmembrane helix</keyword>
<accession>A0A7X5TT67</accession>
<dbReference type="GO" id="GO:0005975">
    <property type="term" value="P:carbohydrate metabolic process"/>
    <property type="evidence" value="ECO:0007669"/>
    <property type="project" value="UniProtKB-ARBA"/>
</dbReference>
<gene>
    <name evidence="3" type="ORF">FHX76_000841</name>
</gene>
<dbReference type="Proteomes" id="UP000541033">
    <property type="component" value="Unassembled WGS sequence"/>
</dbReference>
<dbReference type="RefSeq" id="WP_167148212.1">
    <property type="nucleotide sequence ID" value="NZ_JAAMOX010000001.1"/>
</dbReference>
<dbReference type="Pfam" id="PF24346">
    <property type="entry name" value="DUF7507"/>
    <property type="match status" value="3"/>
</dbReference>
<dbReference type="Gene3D" id="2.60.40.10">
    <property type="entry name" value="Immunoglobulins"/>
    <property type="match status" value="1"/>
</dbReference>
<evidence type="ECO:0000259" key="2">
    <source>
        <dbReference type="Pfam" id="PF24346"/>
    </source>
</evidence>
<dbReference type="EMBL" id="JAAMOX010000001">
    <property type="protein sequence ID" value="NIH52973.1"/>
    <property type="molecule type" value="Genomic_DNA"/>
</dbReference>
<reference evidence="3 4" key="1">
    <citation type="submission" date="2020-02" db="EMBL/GenBank/DDBJ databases">
        <title>Sequencing the genomes of 1000 actinobacteria strains.</title>
        <authorList>
            <person name="Klenk H.-P."/>
        </authorList>
    </citation>
    <scope>NUCLEOTIDE SEQUENCE [LARGE SCALE GENOMIC DNA]</scope>
    <source>
        <strain evidence="3 4">DSM 27960</strain>
    </source>
</reference>
<evidence type="ECO:0000313" key="4">
    <source>
        <dbReference type="Proteomes" id="UP000541033"/>
    </source>
</evidence>
<comment type="caution">
    <text evidence="3">The sequence shown here is derived from an EMBL/GenBank/DDBJ whole genome shotgun (WGS) entry which is preliminary data.</text>
</comment>
<protein>
    <recommendedName>
        <fullName evidence="2">DUF7507 domain-containing protein</fullName>
    </recommendedName>
</protein>
<feature type="domain" description="DUF7507" evidence="2">
    <location>
        <begin position="926"/>
        <end position="1026"/>
    </location>
</feature>
<dbReference type="InterPro" id="IPR013783">
    <property type="entry name" value="Ig-like_fold"/>
</dbReference>
<dbReference type="InterPro" id="IPR055354">
    <property type="entry name" value="DUF7507"/>
</dbReference>
<organism evidence="3 4">
    <name type="scientific">Lysinibacter cavernae</name>
    <dbReference type="NCBI Taxonomy" id="1640652"/>
    <lineage>
        <taxon>Bacteria</taxon>
        <taxon>Bacillati</taxon>
        <taxon>Actinomycetota</taxon>
        <taxon>Actinomycetes</taxon>
        <taxon>Micrococcales</taxon>
        <taxon>Microbacteriaceae</taxon>
        <taxon>Lysinibacter</taxon>
    </lineage>
</organism>
<sequence length="1305" mass="135518">MSIFAIHLQSSTLAHTNGRRTFHRAVVVGLIVSLLLVLLPRVTAHAATGDYTIEMTGPTTVPVSESVVYDVTLRAEANTGAPLTGVTLTAVLAAGLSFDPTSIDTSPSSPVASASYAAGTRTVTIVMRDLSNALSSFSFSTIPTNRALKSDATVYSSTLSGSTSANGVTPEPSTVVTQVTGNYNYSPAKTATTLGGSNNRLVTYYFNVFTDDYTATTNTFTSAAQRLTDEFPAGTILRQISTGQGSWNVTATPGDVTTAPWQATWTNTSNYGPSSIGISGTFDTIFIIVEYPEGATFPNGSRPPVNTVGLEVLPVGGNASDPTAWRLNDVPERRLASAQGPVMNESTGNPVFSVIKAGQNSAISGNFQNNYTVSASYSDGGSGQTLINWTVEDSARSLGNQAFWGHTEIRRLAIQPNPALQTANTPFVVEYTYADLNAPTTDAPWKQVGAGLDGTGTPTVFLSGAGAQSIVFNNTGSTRYKEFAAWIQEDIPVGTVITGWRVVLGTAGEPAPSGAQVLMTANYTSMYASYIDGSTSTAAIRNTAQASAVMSGGGTIAPVTNSYAVTFLNSANVTTNLTAPTSLQVNGAGTYVAGIVNQNTNASHNGAVLKVVLPTGILYDETVGVTPYAATVRGTGQPIPPLGDGVTLTTEMIAGPDGPQQVVTLTFAELPSMRPVGGPSDLFIGTDGYRYNVPVIALANAYIPGNPTLPVESWAFSNDPAFAGVPARGDASYFRDDTHDFDPDRTSIARALGSSVLTAAGGLLISKTSSATGETDTWAPISVVSSGSTAYWQIQIRNILPNEVTDAVFFDRLPQRGDDRQSQFDTTLAGPITGLPAGLQVEYSTDATDATSGTWSPNPAGATAFRITAPLLASEENLLIQVPTTIPQDSNASSQVSNNVQALATYSGSPSAFASNDAVMSVAAEPSFTLVKKTNGVVYGAAPGAIVASGSTVTWTYELHNTGNAPLEGISVTDSYTNGDGTTGTLTPSTPETGPLLPGDTRVFQASDTAIVGQYHNVATATATAIDPNGIPFNEQPEPATDESWYNAGVAGLTVFKTTNGQDVTTAPGPKLPHGSDVRWEYTVTNTGQLPLADVQVTDTTASGELVFEDAIALLNPGESVTLESTGKAVEGQYQNTVVAEAPNPAGGTPLAASDTSWYFGTTTGVAVEKRVSDSQDGPWSETLTVDSGTTVFWQITVTNHGNVPVDAVEIQDAALNESATVGPLSPGESATTVFTQQHVTASLMNVVVAQPSGSAEESSDTAKVTVNSPTGLLTQTGVNGGWLALLLFPIMGAGLALILWRRRA</sequence>
<feature type="transmembrane region" description="Helical" evidence="1">
    <location>
        <begin position="1281"/>
        <end position="1301"/>
    </location>
</feature>
<feature type="domain" description="DUF7507" evidence="2">
    <location>
        <begin position="1052"/>
        <end position="1145"/>
    </location>
</feature>
<proteinExistence type="predicted"/>